<gene>
    <name evidence="1" type="ORF">COX44_00890</name>
</gene>
<evidence type="ECO:0000313" key="1">
    <source>
        <dbReference type="EMBL" id="PIP17260.1"/>
    </source>
</evidence>
<dbReference type="Proteomes" id="UP000231480">
    <property type="component" value="Unassembled WGS sequence"/>
</dbReference>
<dbReference type="EMBL" id="PCRH01000019">
    <property type="protein sequence ID" value="PIP17260.1"/>
    <property type="molecule type" value="Genomic_DNA"/>
</dbReference>
<evidence type="ECO:0000313" key="2">
    <source>
        <dbReference type="Proteomes" id="UP000231480"/>
    </source>
</evidence>
<dbReference type="SUPFAM" id="SSF53067">
    <property type="entry name" value="Actin-like ATPase domain"/>
    <property type="match status" value="1"/>
</dbReference>
<sequence length="280" mass="31335">MFDFFDKQPKELLGIDIGSKQIKMIELERPVDKKSVLKNYALVLVKDADIREMTIEAVANILRQAIARAKIKTKDTVMSLPAFSTFLTLIKIQNMPEKEEELEQLIQIEAKKYIPVPLEEVSLGWSRLNEEILLIAVPKDIVERYGQIAKEAGLELKALEAEMFSLTRSLASGIKELTAIVDFGARSTNVSLAENGKVRMNRTMEEPNLEQIKAIIGPVVKKIILTGGRVDKTLISGFNNCQIGNPWQNIIYPQKLEQILISLSPSFAIAIGLALRDFNG</sequence>
<accession>A0A2G9YDH1</accession>
<dbReference type="PANTHER" id="PTHR32432">
    <property type="entry name" value="CELL DIVISION PROTEIN FTSA-RELATED"/>
    <property type="match status" value="1"/>
</dbReference>
<dbReference type="InterPro" id="IPR005883">
    <property type="entry name" value="PilM"/>
</dbReference>
<protein>
    <recommendedName>
        <fullName evidence="3">SHS2 domain-containing protein</fullName>
    </recommendedName>
</protein>
<dbReference type="AlphaFoldDB" id="A0A2G9YDH1"/>
<dbReference type="PANTHER" id="PTHR32432:SF3">
    <property type="entry name" value="ETHANOLAMINE UTILIZATION PROTEIN EUTJ"/>
    <property type="match status" value="1"/>
</dbReference>
<dbReference type="Pfam" id="PF11104">
    <property type="entry name" value="PilM_2"/>
    <property type="match status" value="1"/>
</dbReference>
<organism evidence="1 2">
    <name type="scientific">Candidatus Portnoybacteria bacterium CG23_combo_of_CG06-09_8_20_14_all_37_13</name>
    <dbReference type="NCBI Taxonomy" id="1974819"/>
    <lineage>
        <taxon>Bacteria</taxon>
        <taxon>Candidatus Portnoyibacteriota</taxon>
    </lineage>
</organism>
<proteinExistence type="predicted"/>
<comment type="caution">
    <text evidence="1">The sequence shown here is derived from an EMBL/GenBank/DDBJ whole genome shotgun (WGS) entry which is preliminary data.</text>
</comment>
<reference evidence="1 2" key="1">
    <citation type="submission" date="2017-09" db="EMBL/GenBank/DDBJ databases">
        <title>Depth-based differentiation of microbial function through sediment-hosted aquifers and enrichment of novel symbionts in the deep terrestrial subsurface.</title>
        <authorList>
            <person name="Probst A.J."/>
            <person name="Ladd B."/>
            <person name="Jarett J.K."/>
            <person name="Geller-Mcgrath D.E."/>
            <person name="Sieber C.M."/>
            <person name="Emerson J.B."/>
            <person name="Anantharaman K."/>
            <person name="Thomas B.C."/>
            <person name="Malmstrom R."/>
            <person name="Stieglmeier M."/>
            <person name="Klingl A."/>
            <person name="Woyke T."/>
            <person name="Ryan C.M."/>
            <person name="Banfield J.F."/>
        </authorList>
    </citation>
    <scope>NUCLEOTIDE SEQUENCE [LARGE SCALE GENOMIC DNA]</scope>
    <source>
        <strain evidence="1">CG23_combo_of_CG06-09_8_20_14_all_37_13</strain>
    </source>
</reference>
<dbReference type="Gene3D" id="3.30.420.40">
    <property type="match status" value="2"/>
</dbReference>
<dbReference type="InterPro" id="IPR043129">
    <property type="entry name" value="ATPase_NBD"/>
</dbReference>
<name>A0A2G9YDH1_9BACT</name>
<dbReference type="InterPro" id="IPR050696">
    <property type="entry name" value="FtsA/MreB"/>
</dbReference>
<evidence type="ECO:0008006" key="3">
    <source>
        <dbReference type="Google" id="ProtNLM"/>
    </source>
</evidence>